<evidence type="ECO:0000313" key="3">
    <source>
        <dbReference type="EMBL" id="ALT69056.1"/>
    </source>
</evidence>
<keyword evidence="1" id="KW-0812">Transmembrane</keyword>
<dbReference type="PANTHER" id="PTHR34819:SF3">
    <property type="entry name" value="CELL SURFACE PROTEIN"/>
    <property type="match status" value="1"/>
</dbReference>
<evidence type="ECO:0000256" key="1">
    <source>
        <dbReference type="SAM" id="Phobius"/>
    </source>
</evidence>
<feature type="domain" description="DUF11" evidence="2">
    <location>
        <begin position="1200"/>
        <end position="1309"/>
    </location>
</feature>
<dbReference type="RefSeq" id="WP_058739317.1">
    <property type="nucleotide sequence ID" value="NZ_CP011266.1"/>
</dbReference>
<dbReference type="PATRIC" id="fig|230361.4.peg.1319"/>
<dbReference type="KEGG" id="mmil:sm9_1275"/>
<feature type="domain" description="DUF11" evidence="2">
    <location>
        <begin position="949"/>
        <end position="1061"/>
    </location>
</feature>
<dbReference type="InterPro" id="IPR012334">
    <property type="entry name" value="Pectin_lyas_fold"/>
</dbReference>
<feature type="domain" description="DUF11" evidence="2">
    <location>
        <begin position="1545"/>
        <end position="1648"/>
    </location>
</feature>
<dbReference type="InterPro" id="IPR011050">
    <property type="entry name" value="Pectin_lyase_fold/virulence"/>
</dbReference>
<organism evidence="3 4">
    <name type="scientific">Methanobrevibacter millerae</name>
    <dbReference type="NCBI Taxonomy" id="230361"/>
    <lineage>
        <taxon>Archaea</taxon>
        <taxon>Methanobacteriati</taxon>
        <taxon>Methanobacteriota</taxon>
        <taxon>Methanomada group</taxon>
        <taxon>Methanobacteria</taxon>
        <taxon>Methanobacteriales</taxon>
        <taxon>Methanobacteriaceae</taxon>
        <taxon>Methanobrevibacter</taxon>
    </lineage>
</organism>
<reference evidence="3 4" key="1">
    <citation type="submission" date="2015-04" db="EMBL/GenBank/DDBJ databases">
        <title>The complete genome sequence of the rumen methanogen Methanobrevibacter millerae SM9.</title>
        <authorList>
            <person name="Leahy S.C."/>
            <person name="Kelly W.J."/>
            <person name="Pacheco D.M."/>
            <person name="Li D."/>
            <person name="Altermann E."/>
            <person name="Attwood G.T."/>
        </authorList>
    </citation>
    <scope>NUCLEOTIDE SEQUENCE [LARGE SCALE GENOMIC DNA]</scope>
    <source>
        <strain evidence="3 4">SM9</strain>
    </source>
</reference>
<dbReference type="NCBIfam" id="TIGR01451">
    <property type="entry name" value="B_ant_repeat"/>
    <property type="match status" value="1"/>
</dbReference>
<dbReference type="InterPro" id="IPR013783">
    <property type="entry name" value="Ig-like_fold"/>
</dbReference>
<feature type="domain" description="DUF11" evidence="2">
    <location>
        <begin position="1314"/>
        <end position="1427"/>
    </location>
</feature>
<dbReference type="GeneID" id="26736227"/>
<dbReference type="InterPro" id="IPR051172">
    <property type="entry name" value="Chlamydia_OmcB"/>
</dbReference>
<evidence type="ECO:0000313" key="4">
    <source>
        <dbReference type="Proteomes" id="UP000067738"/>
    </source>
</evidence>
<keyword evidence="4" id="KW-1185">Reference proteome</keyword>
<dbReference type="InterPro" id="IPR001434">
    <property type="entry name" value="OmcB-like_DUF11"/>
</dbReference>
<sequence length="2052" mass="227070">MQKRKIIFITLFLFILLSISSVSAQENDTSVMGNEIDSKDIVGDVPGTFTELNALIQNSNGTVDLNRDYKYTSNDSSLNSGIVINKALIINGNNFTIDSSNNARAFQVSASNVVISNLNFVNGYTYNKGGTLYWSGSDGVVDNCTFSDSYAYYEGGAIYWSGYKGLVNNSQFMDNTAYDDGGAICWMGNNGTLNNSRFSGNKALSYYSGGAVYWYYDYGVISNSVFENNTAGYEGGFFYYASYGKLSNLTFINNHATRNIGGAVLYGSSNVIEDSVFIGNHADYVVGGLYIGGSSSVANNVTVISNNASTGAGVNIMGTNNKITNSIIANNSALYGGGGISQRGSSSLIENCSIINNTAGNYGGGLYMSYGQVVNSTIENNTARQYGGGVYGFNPTLVNVTLNNNDAAVGPEIYVHDNVTLIDTNVSDDKISYDLLGESASVLGDSDISHLMRLSNGYYAYCAEHQNGEPSSGQMDNSMKFLRNVITGEEVADYLKILIYDTINSEYELKTRNLHDYVWEFTDGDFRSSNIPIVKRVIELYDAGFRINGTSATKTLANGTVLLYNFSSLITGSGQQNLFTFQFAQIDFVNETLTKQTVNKTVLINQYVEFTITARNTINETIYNIFIEDKDYSEGLQYVSWRSDDENWSYNETNGTWNLPSLDAFENSTFTVIFLAYKNGTFYNNATGGSSNSSIVYSFDVVRVLNANFTVEKIALNKTVKLHEQTEFEIVVHNTGEVDLHNVTVIEDEYDGLIYDSHNDNGYWNHSVVDGKHVWSLNYALSPNQYAAFKVLFNTTAYGNFTNVVVVRTNETGNKTVNNTTTVLKPGFVVEKVTLTPEVVLGSQAVFNIVVRNIGETELTNVTVIEDSYDGLVYDSFDDNGYWTHAFVDGKNVWTLNGALPVGELIGFKVFFNTTREGNFTNVVVVRTNETGNKTVNNTTTVLKPGFVVEKVTLTPEVVLGSQAVFNIVVRNIGETELTNVTVIEDSYDGLVYDSFDDNGYWTHAFVDGKNVWTLNGALPVGELIGLKVFFNTTREGNFTNIIVVKTNETDNKTVNNTTTVLKPDFIVEKITLTKYLQLGQKAVFEIVVHNVGECALDDVFIIEDQYDGLIYDSFVDNGNWKHSVVNNKNKWVLNDILHPNEFAILIVNFNTIQIGNFTNVVIAGSNGTGNKSTNNTTEVFDDNETHNTTNSSDIASMDLIKTAVTPKVLVGNQVIFQIIVHNTGNVNLNNVTIKEESFEGLIYDHFYDYTSLFNKNNDLSWTMNSLLYPGEYAGFYVVFNTTTKGTFVNVVSGSSNETNNTTSNDTVDVVKPDFTIEKIALNKNTKIGDKVTFEIIVHNTGSVDLHDLTVKEYHFEGLQYDSYTDYLDVWVENSNLSWTLNGILRPGEYSGFFITFITTTNGNFTNIVTAKANGTDNKSSNDTVKVHKGDYIIEKISLTPNVVVGSQAIFEIVIHNVGETNLDNITITELSYDGLLYDSFIDYLGIWIKNSDLSWTLNGTLVPGEYSGFFVVFNTTTNGTFGNVISSGNKTSNDTVNVLKQDYVIEKISLTPNVVMGSQAIFEIVVHNIGEVDLSNITISEVSYDGLVFSHYIDELNHWIKNNDLSWNFNSTLHPGEYSGFFVVFNTTTNGTFVNVISSGNKTSNDTVNVLKSSYTIEKIVTNSVVLIGDYVTFEIVVHNDGETNLENITITELAFDGLLYDSFIDYHEAWIKNDDLSWTTKDVLAPNEYKGFIVKFKTTDVGDFVNVISSQNKTANDTVKVVKPDFTIEKIAVNSTVRFGEQAVFEIIIRNIGIVNLTDVKITELKHDGLIYDHYIDDLGDWSENSLVWTLNGILAPGEFASFYVVFNTTSSGIRYNTISASTNETGIKNTTAQVEVVDNRTANLTVSKISLNRTVVIGNLTIFEIIVTNNGEIDLDNVFVIEDSYGCGLVYVDYYNGTGNWKHMLNSNNKHQFNLIDTLKVGESKRFYVIFNTTELGNFTNTVLVGYDNVTLANSTNVTEVIGIEVNETVKNETVDQIVKRDISNATGNPLVILLLGLFVCVVARRFKN</sequence>
<dbReference type="OrthoDB" id="78228at2157"/>
<feature type="domain" description="DUF11" evidence="2">
    <location>
        <begin position="830"/>
        <end position="942"/>
    </location>
</feature>
<evidence type="ECO:0000259" key="2">
    <source>
        <dbReference type="Pfam" id="PF01345"/>
    </source>
</evidence>
<feature type="domain" description="DUF11" evidence="2">
    <location>
        <begin position="711"/>
        <end position="823"/>
    </location>
</feature>
<keyword evidence="1" id="KW-1133">Transmembrane helix</keyword>
<keyword evidence="1" id="KW-0472">Membrane</keyword>
<dbReference type="SUPFAM" id="SSF51126">
    <property type="entry name" value="Pectin lyase-like"/>
    <property type="match status" value="2"/>
</dbReference>
<feature type="domain" description="DUF11" evidence="2">
    <location>
        <begin position="593"/>
        <end position="690"/>
    </location>
</feature>
<accession>A0A0U3E7W0</accession>
<dbReference type="PANTHER" id="PTHR34819">
    <property type="entry name" value="LARGE CYSTEINE-RICH PERIPLASMIC PROTEIN OMCB"/>
    <property type="match status" value="1"/>
</dbReference>
<dbReference type="InterPro" id="IPR047589">
    <property type="entry name" value="DUF11_rpt"/>
</dbReference>
<feature type="transmembrane region" description="Helical" evidence="1">
    <location>
        <begin position="2033"/>
        <end position="2050"/>
    </location>
</feature>
<dbReference type="InterPro" id="IPR006626">
    <property type="entry name" value="PbH1"/>
</dbReference>
<proteinExistence type="predicted"/>
<dbReference type="Gene3D" id="2.160.20.10">
    <property type="entry name" value="Single-stranded right-handed beta-helix, Pectin lyase-like"/>
    <property type="match status" value="1"/>
</dbReference>
<feature type="domain" description="DUF11" evidence="2">
    <location>
        <begin position="1887"/>
        <end position="2000"/>
    </location>
</feature>
<dbReference type="Pfam" id="PF01345">
    <property type="entry name" value="DUF11"/>
    <property type="match status" value="10"/>
</dbReference>
<feature type="domain" description="DUF11" evidence="2">
    <location>
        <begin position="1767"/>
        <end position="1878"/>
    </location>
</feature>
<dbReference type="SMART" id="SM00710">
    <property type="entry name" value="PbH1"/>
    <property type="match status" value="10"/>
</dbReference>
<gene>
    <name evidence="3" type="ORF">sm9_1275</name>
</gene>
<feature type="domain" description="DUF11" evidence="2">
    <location>
        <begin position="1658"/>
        <end position="1760"/>
    </location>
</feature>
<dbReference type="Gene3D" id="2.60.40.10">
    <property type="entry name" value="Immunoglobulins"/>
    <property type="match status" value="2"/>
</dbReference>
<dbReference type="EMBL" id="CP011266">
    <property type="protein sequence ID" value="ALT69056.1"/>
    <property type="molecule type" value="Genomic_DNA"/>
</dbReference>
<protein>
    <submittedName>
        <fullName evidence="3">Adhesin-like protein</fullName>
    </submittedName>
</protein>
<name>A0A0U3E7W0_9EURY</name>
<dbReference type="Proteomes" id="UP000067738">
    <property type="component" value="Chromosome"/>
</dbReference>